<name>A0A315ZWK1_9FIRM</name>
<accession>A0A315ZWK1</accession>
<protein>
    <recommendedName>
        <fullName evidence="4">YcxB-like protein</fullName>
    </recommendedName>
</protein>
<proteinExistence type="predicted"/>
<feature type="transmembrane region" description="Helical" evidence="1">
    <location>
        <begin position="56"/>
        <end position="76"/>
    </location>
</feature>
<evidence type="ECO:0000313" key="3">
    <source>
        <dbReference type="Proteomes" id="UP000254051"/>
    </source>
</evidence>
<evidence type="ECO:0008006" key="4">
    <source>
        <dbReference type="Google" id="ProtNLM"/>
    </source>
</evidence>
<reference evidence="3" key="1">
    <citation type="submission" date="2017-07" db="EMBL/GenBank/DDBJ databases">
        <authorList>
            <person name="Varghese N."/>
            <person name="Submissions S."/>
        </authorList>
    </citation>
    <scope>NUCLEOTIDE SEQUENCE [LARGE SCALE GENOMIC DNA]</scope>
    <source>
        <strain evidence="3">NLAE-zl-C134</strain>
    </source>
</reference>
<dbReference type="RefSeq" id="WP_109710764.1">
    <property type="nucleotide sequence ID" value="NZ_QGDS01000005.1"/>
</dbReference>
<evidence type="ECO:0000256" key="1">
    <source>
        <dbReference type="SAM" id="Phobius"/>
    </source>
</evidence>
<dbReference type="AlphaFoldDB" id="A0A315ZWK1"/>
<dbReference type="OrthoDB" id="2066084at2"/>
<sequence length="174" mass="20254">MISLEFRYKLTQEEIEEALLDLDWKREGAFSRINLWVISIIGVVVLIGFIRSPDQVFLFLLLLIIIGMLLYMTYGIRYIRKRKAKKMAGQQGEYRLKITDTSIIPGDGKENIKLAGRKLLFLSSEHVCVIRVDRDVFTIPKRVITDTQQKELKSIAAKHKCSFINIVLRRERVQ</sequence>
<gene>
    <name evidence="2" type="ORF">SAMN05216529_105117</name>
</gene>
<feature type="transmembrane region" description="Helical" evidence="1">
    <location>
        <begin position="33"/>
        <end position="50"/>
    </location>
</feature>
<dbReference type="Proteomes" id="UP000254051">
    <property type="component" value="Unassembled WGS sequence"/>
</dbReference>
<dbReference type="EMBL" id="UHJJ01000005">
    <property type="protein sequence ID" value="SUQ14142.1"/>
    <property type="molecule type" value="Genomic_DNA"/>
</dbReference>
<keyword evidence="1" id="KW-1133">Transmembrane helix</keyword>
<evidence type="ECO:0000313" key="2">
    <source>
        <dbReference type="EMBL" id="SUQ14142.1"/>
    </source>
</evidence>
<keyword evidence="1" id="KW-0812">Transmembrane</keyword>
<organism evidence="2 3">
    <name type="scientific">Faecalicatena contorta</name>
    <dbReference type="NCBI Taxonomy" id="39482"/>
    <lineage>
        <taxon>Bacteria</taxon>
        <taxon>Bacillati</taxon>
        <taxon>Bacillota</taxon>
        <taxon>Clostridia</taxon>
        <taxon>Lachnospirales</taxon>
        <taxon>Lachnospiraceae</taxon>
        <taxon>Faecalicatena</taxon>
    </lineage>
</organism>
<keyword evidence="3" id="KW-1185">Reference proteome</keyword>
<keyword evidence="1" id="KW-0472">Membrane</keyword>